<dbReference type="OrthoDB" id="9794721at2"/>
<comment type="caution">
    <text evidence="4">The sequence shown here is derived from an EMBL/GenBank/DDBJ whole genome shotgun (WGS) entry which is preliminary data.</text>
</comment>
<evidence type="ECO:0008006" key="6">
    <source>
        <dbReference type="Google" id="ProtNLM"/>
    </source>
</evidence>
<dbReference type="Gene3D" id="1.20.1050.10">
    <property type="match status" value="1"/>
</dbReference>
<keyword evidence="5" id="KW-1185">Reference proteome</keyword>
<dbReference type="PATRIC" id="fig|1094558.3.peg.852"/>
<comment type="subunit">
    <text evidence="1">Homodimer.</text>
</comment>
<dbReference type="InterPro" id="IPR036249">
    <property type="entry name" value="Thioredoxin-like_sf"/>
</dbReference>
<evidence type="ECO:0000313" key="5">
    <source>
        <dbReference type="Proteomes" id="UP000008952"/>
    </source>
</evidence>
<dbReference type="SUPFAM" id="SSF47616">
    <property type="entry name" value="GST C-terminal domain-like"/>
    <property type="match status" value="1"/>
</dbReference>
<dbReference type="RefSeq" id="WP_008038615.1">
    <property type="nucleotide sequence ID" value="NZ_JH725147.1"/>
</dbReference>
<dbReference type="AlphaFoldDB" id="J0QWG5"/>
<reference evidence="4 5" key="1">
    <citation type="submission" date="2012-03" db="EMBL/GenBank/DDBJ databases">
        <title>The Genome Sequence of Bartonella tamiae Th239.</title>
        <authorList>
            <consortium name="The Broad Institute Genome Sequencing Platform"/>
            <consortium name="The Broad Institute Genome Sequencing Center for Infectious Disease"/>
            <person name="Feldgarden M."/>
            <person name="Kirby J."/>
            <person name="Kosoy M."/>
            <person name="Birtles R."/>
            <person name="Probert W.S."/>
            <person name="Chiaraviglio L."/>
            <person name="Young S.K."/>
            <person name="Zeng Q."/>
            <person name="Gargeya S."/>
            <person name="Fitzgerald M."/>
            <person name="Haas B."/>
            <person name="Abouelleil A."/>
            <person name="Alvarado L."/>
            <person name="Arachchi H.M."/>
            <person name="Berlin A."/>
            <person name="Chapman S.B."/>
            <person name="Gearin G."/>
            <person name="Goldberg J."/>
            <person name="Griggs A."/>
            <person name="Gujja S."/>
            <person name="Hansen M."/>
            <person name="Heiman D."/>
            <person name="Howarth C."/>
            <person name="Larimer J."/>
            <person name="Lui A."/>
            <person name="MacDonald P.J.P."/>
            <person name="McCowen C."/>
            <person name="Montmayeur A."/>
            <person name="Murphy C."/>
            <person name="Neiman D."/>
            <person name="Pearson M."/>
            <person name="Priest M."/>
            <person name="Roberts A."/>
            <person name="Saif S."/>
            <person name="Shea T."/>
            <person name="Sisk P."/>
            <person name="Stolte C."/>
            <person name="Sykes S."/>
            <person name="Wortman J."/>
            <person name="Nusbaum C."/>
            <person name="Birren B."/>
        </authorList>
    </citation>
    <scope>NUCLEOTIDE SEQUENCE [LARGE SCALE GENOMIC DNA]</scope>
    <source>
        <strain evidence="4 5">Th239</strain>
    </source>
</reference>
<dbReference type="CDD" id="cd00299">
    <property type="entry name" value="GST_C_family"/>
    <property type="match status" value="1"/>
</dbReference>
<dbReference type="PROSITE" id="PS50404">
    <property type="entry name" value="GST_NTER"/>
    <property type="match status" value="1"/>
</dbReference>
<dbReference type="PROSITE" id="PS50405">
    <property type="entry name" value="GST_CTER"/>
    <property type="match status" value="1"/>
</dbReference>
<feature type="domain" description="GST C-terminal" evidence="3">
    <location>
        <begin position="88"/>
        <end position="222"/>
    </location>
</feature>
<dbReference type="PANTHER" id="PTHR43969:SF9">
    <property type="entry name" value="GLUTATHIONE S TRANSFERASE D10, ISOFORM A-RELATED"/>
    <property type="match status" value="1"/>
</dbReference>
<dbReference type="Pfam" id="PF13409">
    <property type="entry name" value="GST_N_2"/>
    <property type="match status" value="1"/>
</dbReference>
<gene>
    <name evidence="4" type="ORF">ME5_00777</name>
</gene>
<evidence type="ECO:0000313" key="4">
    <source>
        <dbReference type="EMBL" id="EJF90376.1"/>
    </source>
</evidence>
<dbReference type="SFLD" id="SFLDS00019">
    <property type="entry name" value="Glutathione_Transferase_(cytos"/>
    <property type="match status" value="1"/>
</dbReference>
<dbReference type="GO" id="GO:0004364">
    <property type="term" value="F:glutathione transferase activity"/>
    <property type="evidence" value="ECO:0007669"/>
    <property type="project" value="TreeGrafter"/>
</dbReference>
<evidence type="ECO:0000256" key="1">
    <source>
        <dbReference type="ARBA" id="ARBA00011738"/>
    </source>
</evidence>
<evidence type="ECO:0000259" key="2">
    <source>
        <dbReference type="PROSITE" id="PS50404"/>
    </source>
</evidence>
<dbReference type="STRING" id="1094558.ME5_00777"/>
<proteinExistence type="predicted"/>
<dbReference type="InterPro" id="IPR004046">
    <property type="entry name" value="GST_C"/>
</dbReference>
<dbReference type="InterPro" id="IPR004045">
    <property type="entry name" value="Glutathione_S-Trfase_N"/>
</dbReference>
<dbReference type="InterPro" id="IPR010987">
    <property type="entry name" value="Glutathione-S-Trfase_C-like"/>
</dbReference>
<dbReference type="Gene3D" id="3.40.30.10">
    <property type="entry name" value="Glutaredoxin"/>
    <property type="match status" value="1"/>
</dbReference>
<evidence type="ECO:0000259" key="3">
    <source>
        <dbReference type="PROSITE" id="PS50405"/>
    </source>
</evidence>
<protein>
    <recommendedName>
        <fullName evidence="6">Glutathione S-transferase</fullName>
    </recommendedName>
</protein>
<dbReference type="Proteomes" id="UP000008952">
    <property type="component" value="Unassembled WGS sequence"/>
</dbReference>
<dbReference type="HOGENOM" id="CLU_011226_5_3_5"/>
<sequence length="230" mass="26565">MLTLFHHPMSSASRFTRLVLHEYGIATNLIEEFEWARRREFLVLNPAGSLPVLLAESETPLCGAYVIYEYLDETRGSLKRDLKLFPENSLERAEVRRLTDWFLGKFESEVTRHIVRERIYKREMPLAMGGGAPDSQTLRNARANIRPHMQYLEWLSASRDWLAGTRISYADLAAAASLSVLDFMGEIDWTQTPASRDWYMRVKSRPAFRPLLNDRIRGLAPSAHYADLDF</sequence>
<dbReference type="eggNOG" id="COG0625">
    <property type="taxonomic scope" value="Bacteria"/>
</dbReference>
<feature type="domain" description="GST N-terminal" evidence="2">
    <location>
        <begin position="1"/>
        <end position="79"/>
    </location>
</feature>
<accession>J0QWG5</accession>
<dbReference type="InterPro" id="IPR040079">
    <property type="entry name" value="Glutathione_S-Trfase"/>
</dbReference>
<dbReference type="PANTHER" id="PTHR43969">
    <property type="entry name" value="GLUTATHIONE S TRANSFERASE D10, ISOFORM A-RELATED"/>
    <property type="match status" value="1"/>
</dbReference>
<organism evidence="4 5">
    <name type="scientific">Bartonella tamiae Th239</name>
    <dbReference type="NCBI Taxonomy" id="1094558"/>
    <lineage>
        <taxon>Bacteria</taxon>
        <taxon>Pseudomonadati</taxon>
        <taxon>Pseudomonadota</taxon>
        <taxon>Alphaproteobacteria</taxon>
        <taxon>Hyphomicrobiales</taxon>
        <taxon>Bartonellaceae</taxon>
        <taxon>Bartonella</taxon>
    </lineage>
</organism>
<dbReference type="SUPFAM" id="SSF52833">
    <property type="entry name" value="Thioredoxin-like"/>
    <property type="match status" value="1"/>
</dbReference>
<dbReference type="CDD" id="cd00570">
    <property type="entry name" value="GST_N_family"/>
    <property type="match status" value="1"/>
</dbReference>
<dbReference type="GO" id="GO:0006749">
    <property type="term" value="P:glutathione metabolic process"/>
    <property type="evidence" value="ECO:0007669"/>
    <property type="project" value="TreeGrafter"/>
</dbReference>
<dbReference type="Pfam" id="PF00043">
    <property type="entry name" value="GST_C"/>
    <property type="match status" value="1"/>
</dbReference>
<name>J0QWG5_9HYPH</name>
<dbReference type="InterPro" id="IPR036282">
    <property type="entry name" value="Glutathione-S-Trfase_C_sf"/>
</dbReference>
<dbReference type="EMBL" id="AIMB01000007">
    <property type="protein sequence ID" value="EJF90376.1"/>
    <property type="molecule type" value="Genomic_DNA"/>
</dbReference>